<evidence type="ECO:0000256" key="2">
    <source>
        <dbReference type="SAM" id="SignalP"/>
    </source>
</evidence>
<organism evidence="3 4">
    <name type="scientific">Aldrovandia affinis</name>
    <dbReference type="NCBI Taxonomy" id="143900"/>
    <lineage>
        <taxon>Eukaryota</taxon>
        <taxon>Metazoa</taxon>
        <taxon>Chordata</taxon>
        <taxon>Craniata</taxon>
        <taxon>Vertebrata</taxon>
        <taxon>Euteleostomi</taxon>
        <taxon>Actinopterygii</taxon>
        <taxon>Neopterygii</taxon>
        <taxon>Teleostei</taxon>
        <taxon>Notacanthiformes</taxon>
        <taxon>Halosauridae</taxon>
        <taxon>Aldrovandia</taxon>
    </lineage>
</organism>
<accession>A0AAD7SMR5</accession>
<comment type="caution">
    <text evidence="3">The sequence shown here is derived from an EMBL/GenBank/DDBJ whole genome shotgun (WGS) entry which is preliminary data.</text>
</comment>
<keyword evidence="2" id="KW-0732">Signal</keyword>
<protein>
    <submittedName>
        <fullName evidence="3">Uncharacterized protein</fullName>
    </submittedName>
</protein>
<feature type="region of interest" description="Disordered" evidence="1">
    <location>
        <begin position="104"/>
        <end position="127"/>
    </location>
</feature>
<gene>
    <name evidence="3" type="ORF">AAFF_G00320070</name>
</gene>
<reference evidence="3" key="1">
    <citation type="journal article" date="2023" name="Science">
        <title>Genome structures resolve the early diversification of teleost fishes.</title>
        <authorList>
            <person name="Parey E."/>
            <person name="Louis A."/>
            <person name="Montfort J."/>
            <person name="Bouchez O."/>
            <person name="Roques C."/>
            <person name="Iampietro C."/>
            <person name="Lluch J."/>
            <person name="Castinel A."/>
            <person name="Donnadieu C."/>
            <person name="Desvignes T."/>
            <person name="Floi Bucao C."/>
            <person name="Jouanno E."/>
            <person name="Wen M."/>
            <person name="Mejri S."/>
            <person name="Dirks R."/>
            <person name="Jansen H."/>
            <person name="Henkel C."/>
            <person name="Chen W.J."/>
            <person name="Zahm M."/>
            <person name="Cabau C."/>
            <person name="Klopp C."/>
            <person name="Thompson A.W."/>
            <person name="Robinson-Rechavi M."/>
            <person name="Braasch I."/>
            <person name="Lecointre G."/>
            <person name="Bobe J."/>
            <person name="Postlethwait J.H."/>
            <person name="Berthelot C."/>
            <person name="Roest Crollius H."/>
            <person name="Guiguen Y."/>
        </authorList>
    </citation>
    <scope>NUCLEOTIDE SEQUENCE</scope>
    <source>
        <strain evidence="3">NC1722</strain>
    </source>
</reference>
<evidence type="ECO:0000313" key="3">
    <source>
        <dbReference type="EMBL" id="KAJ8405534.1"/>
    </source>
</evidence>
<proteinExistence type="predicted"/>
<feature type="signal peptide" evidence="2">
    <location>
        <begin position="1"/>
        <end position="20"/>
    </location>
</feature>
<keyword evidence="4" id="KW-1185">Reference proteome</keyword>
<evidence type="ECO:0000313" key="4">
    <source>
        <dbReference type="Proteomes" id="UP001221898"/>
    </source>
</evidence>
<dbReference type="EMBL" id="JAINUG010000048">
    <property type="protein sequence ID" value="KAJ8405534.1"/>
    <property type="molecule type" value="Genomic_DNA"/>
</dbReference>
<evidence type="ECO:0000256" key="1">
    <source>
        <dbReference type="SAM" id="MobiDB-lite"/>
    </source>
</evidence>
<dbReference type="AlphaFoldDB" id="A0AAD7SMR5"/>
<dbReference type="Proteomes" id="UP001221898">
    <property type="component" value="Unassembled WGS sequence"/>
</dbReference>
<name>A0AAD7SMR5_9TELE</name>
<feature type="chain" id="PRO_5042198459" evidence="2">
    <location>
        <begin position="21"/>
        <end position="127"/>
    </location>
</feature>
<sequence length="127" mass="13584">MGDIWLKPAGFVLLASPLTARSIFAKVSWPTASWILGRGEDRHLGPLAWDSVCSVRPCEKGPSGVEEGSLTPGQTHALSILLSGAKCVHWQPVHLQPYKQHVGPSLTTSASTTKPTSPLTLHTPNNL</sequence>